<comment type="pathway">
    <text evidence="5">Carbohydrate degradation; glycolysis; D-glyceraldehyde 3-phosphate from glycerone phosphate: step 1/1.</text>
</comment>
<comment type="subunit">
    <text evidence="5">Homodimer.</text>
</comment>
<comment type="subcellular location">
    <subcellularLocation>
        <location evidence="5">Cytoplasm</location>
    </subcellularLocation>
</comment>
<name>A0ABU0J4S4_9HYPH</name>
<dbReference type="Proteomes" id="UP001242480">
    <property type="component" value="Unassembled WGS sequence"/>
</dbReference>
<evidence type="ECO:0000256" key="1">
    <source>
        <dbReference type="ARBA" id="ARBA00000148"/>
    </source>
</evidence>
<organism evidence="6 7">
    <name type="scientific">Labrys wisconsinensis</name>
    <dbReference type="NCBI Taxonomy" id="425677"/>
    <lineage>
        <taxon>Bacteria</taxon>
        <taxon>Pseudomonadati</taxon>
        <taxon>Pseudomonadota</taxon>
        <taxon>Alphaproteobacteria</taxon>
        <taxon>Hyphomicrobiales</taxon>
        <taxon>Xanthobacteraceae</taxon>
        <taxon>Labrys</taxon>
    </lineage>
</organism>
<evidence type="ECO:0000256" key="4">
    <source>
        <dbReference type="ARBA" id="ARBA00023235"/>
    </source>
</evidence>
<dbReference type="Pfam" id="PF00121">
    <property type="entry name" value="TIM"/>
    <property type="match status" value="1"/>
</dbReference>
<dbReference type="PANTHER" id="PTHR21139:SF42">
    <property type="entry name" value="TRIOSEPHOSPHATE ISOMERASE"/>
    <property type="match status" value="1"/>
</dbReference>
<comment type="caution">
    <text evidence="6">The sequence shown here is derived from an EMBL/GenBank/DDBJ whole genome shotgun (WGS) entry which is preliminary data.</text>
</comment>
<dbReference type="InterPro" id="IPR000652">
    <property type="entry name" value="Triosephosphate_isomerase"/>
</dbReference>
<evidence type="ECO:0000313" key="6">
    <source>
        <dbReference type="EMBL" id="MDQ0469269.1"/>
    </source>
</evidence>
<comment type="similarity">
    <text evidence="3 5">Belongs to the triosephosphate isomerase family.</text>
</comment>
<dbReference type="EC" id="5.3.1.1" evidence="5"/>
<dbReference type="RefSeq" id="WP_307271746.1">
    <property type="nucleotide sequence ID" value="NZ_JAUSVX010000003.1"/>
</dbReference>
<dbReference type="PANTHER" id="PTHR21139">
    <property type="entry name" value="TRIOSEPHOSPHATE ISOMERASE"/>
    <property type="match status" value="1"/>
</dbReference>
<dbReference type="PROSITE" id="PS51440">
    <property type="entry name" value="TIM_2"/>
    <property type="match status" value="1"/>
</dbReference>
<dbReference type="InterPro" id="IPR035990">
    <property type="entry name" value="TIM_sf"/>
</dbReference>
<accession>A0ABU0J4S4</accession>
<dbReference type="Gene3D" id="3.20.20.70">
    <property type="entry name" value="Aldolase class I"/>
    <property type="match status" value="1"/>
</dbReference>
<comment type="pathway">
    <text evidence="5">Carbohydrate biosynthesis; gluconeogenesis.</text>
</comment>
<keyword evidence="4 5" id="KW-0413">Isomerase</keyword>
<comment type="catalytic activity">
    <reaction evidence="1">
        <text>L-erythrulose 1-phosphate = D-erythrulose 4-phosphate</text>
        <dbReference type="Rhea" id="RHEA:49588"/>
        <dbReference type="ChEBI" id="CHEBI:58002"/>
        <dbReference type="ChEBI" id="CHEBI:90796"/>
        <dbReference type="EC" id="5.3.1.33"/>
    </reaction>
</comment>
<dbReference type="SUPFAM" id="SSF51351">
    <property type="entry name" value="Triosephosphate isomerase (TIM)"/>
    <property type="match status" value="1"/>
</dbReference>
<gene>
    <name evidence="6" type="ORF">QO011_002280</name>
</gene>
<keyword evidence="7" id="KW-1185">Reference proteome</keyword>
<dbReference type="GO" id="GO:0004807">
    <property type="term" value="F:triose-phosphate isomerase activity"/>
    <property type="evidence" value="ECO:0007669"/>
    <property type="project" value="UniProtKB-EC"/>
</dbReference>
<dbReference type="CDD" id="cd00311">
    <property type="entry name" value="TIM"/>
    <property type="match status" value="1"/>
</dbReference>
<proteinExistence type="inferred from homology"/>
<comment type="pathway">
    <text evidence="2">Carbohydrate metabolism.</text>
</comment>
<keyword evidence="5" id="KW-0963">Cytoplasm</keyword>
<comment type="catalytic activity">
    <reaction evidence="5">
        <text>D-glyceraldehyde 3-phosphate = dihydroxyacetone phosphate</text>
        <dbReference type="Rhea" id="RHEA:18585"/>
        <dbReference type="ChEBI" id="CHEBI:57642"/>
        <dbReference type="ChEBI" id="CHEBI:59776"/>
        <dbReference type="EC" id="5.3.1.1"/>
    </reaction>
</comment>
<protein>
    <recommendedName>
        <fullName evidence="5">Triosephosphate isomerase</fullName>
        <ecNumber evidence="5">5.3.1.1</ecNumber>
    </recommendedName>
</protein>
<evidence type="ECO:0000313" key="7">
    <source>
        <dbReference type="Proteomes" id="UP001242480"/>
    </source>
</evidence>
<evidence type="ECO:0000256" key="5">
    <source>
        <dbReference type="RuleBase" id="RU363013"/>
    </source>
</evidence>
<dbReference type="EMBL" id="JAUSVX010000003">
    <property type="protein sequence ID" value="MDQ0469269.1"/>
    <property type="molecule type" value="Genomic_DNA"/>
</dbReference>
<sequence>MRKPMAGTGWKMNHTAAETADYAERLKAILAPGIADSLDIFVLPPFTALHAAQRHFAGSSVAYGGQNMHWDLYGAWTGEISAPMLVEAGCRYVELAHSERLAHFGETYELVRRKLDAALAEGLTPILCLGETGEDKRQGRTVTVLAEQLATALTGQPAERVPEVVLAYEPRWAIGAAAAASPGHVAACHTALRTLLTERYGEDVADRTRIIHGGSVTPENGEELIRLPDVDGLFVGRAAWSPEGFARIVDIVHRAAQERVPS</sequence>
<reference evidence="6 7" key="1">
    <citation type="submission" date="2023-07" db="EMBL/GenBank/DDBJ databases">
        <title>Genomic Encyclopedia of Type Strains, Phase IV (KMG-IV): sequencing the most valuable type-strain genomes for metagenomic binning, comparative biology and taxonomic classification.</title>
        <authorList>
            <person name="Goeker M."/>
        </authorList>
    </citation>
    <scope>NUCLEOTIDE SEQUENCE [LARGE SCALE GENOMIC DNA]</scope>
    <source>
        <strain evidence="6 7">DSM 19619</strain>
    </source>
</reference>
<dbReference type="InterPro" id="IPR013785">
    <property type="entry name" value="Aldolase_TIM"/>
</dbReference>
<dbReference type="NCBIfam" id="TIGR00419">
    <property type="entry name" value="tim"/>
    <property type="match status" value="1"/>
</dbReference>
<keyword evidence="5" id="KW-0324">Glycolysis</keyword>
<evidence type="ECO:0000256" key="2">
    <source>
        <dbReference type="ARBA" id="ARBA00005007"/>
    </source>
</evidence>
<evidence type="ECO:0000256" key="3">
    <source>
        <dbReference type="ARBA" id="ARBA00007422"/>
    </source>
</evidence>
<keyword evidence="5" id="KW-0312">Gluconeogenesis</keyword>